<evidence type="ECO:0000256" key="2">
    <source>
        <dbReference type="ARBA" id="ARBA00023043"/>
    </source>
</evidence>
<keyword evidence="4" id="KW-0175">Coiled coil</keyword>
<feature type="repeat" description="ANK" evidence="3">
    <location>
        <begin position="990"/>
        <end position="1022"/>
    </location>
</feature>
<feature type="repeat" description="ANK" evidence="3">
    <location>
        <begin position="1057"/>
        <end position="1089"/>
    </location>
</feature>
<dbReference type="InterPro" id="IPR036770">
    <property type="entry name" value="Ankyrin_rpt-contain_sf"/>
</dbReference>
<proteinExistence type="predicted"/>
<keyword evidence="2 3" id="KW-0040">ANK repeat</keyword>
<dbReference type="PROSITE" id="PS50297">
    <property type="entry name" value="ANK_REP_REGION"/>
    <property type="match status" value="3"/>
</dbReference>
<feature type="coiled-coil region" evidence="4">
    <location>
        <begin position="961"/>
        <end position="988"/>
    </location>
</feature>
<dbReference type="Pfam" id="PF12796">
    <property type="entry name" value="Ank_2"/>
    <property type="match status" value="3"/>
</dbReference>
<evidence type="ECO:0000256" key="4">
    <source>
        <dbReference type="SAM" id="Coils"/>
    </source>
</evidence>
<dbReference type="PROSITE" id="PS50088">
    <property type="entry name" value="ANK_REPEAT"/>
    <property type="match status" value="6"/>
</dbReference>
<keyword evidence="1" id="KW-0677">Repeat</keyword>
<dbReference type="PANTHER" id="PTHR24189">
    <property type="entry name" value="MYOTROPHIN"/>
    <property type="match status" value="1"/>
</dbReference>
<dbReference type="InterPro" id="IPR050745">
    <property type="entry name" value="Multifunctional_regulatory"/>
</dbReference>
<feature type="compositionally biased region" description="Basic residues" evidence="5">
    <location>
        <begin position="8"/>
        <end position="23"/>
    </location>
</feature>
<dbReference type="Proteomes" id="UP001190700">
    <property type="component" value="Unassembled WGS sequence"/>
</dbReference>
<organism evidence="6 7">
    <name type="scientific">Cymbomonas tetramitiformis</name>
    <dbReference type="NCBI Taxonomy" id="36881"/>
    <lineage>
        <taxon>Eukaryota</taxon>
        <taxon>Viridiplantae</taxon>
        <taxon>Chlorophyta</taxon>
        <taxon>Pyramimonadophyceae</taxon>
        <taxon>Pyramimonadales</taxon>
        <taxon>Pyramimonadaceae</taxon>
        <taxon>Cymbomonas</taxon>
    </lineage>
</organism>
<feature type="region of interest" description="Disordered" evidence="5">
    <location>
        <begin position="169"/>
        <end position="195"/>
    </location>
</feature>
<sequence>MGRDKSPGKKGGKGGKKLTKAQKKAAEAEAARLKEEEEARRIEEERLKKEAEEKARLEAEEAARLAAEAKSKRNFGRKLCILISNADLRQASKLLETDGPTANINEKDPWHAETPLHLAAHKGKVELVEKLLKLGADPTAENKFNLTALHLAALGGHVEVVEKLLAWREPGAPEPDVEEEDATEEGEAPQRVPSPLMNAKSPLLLQMMPVHLAVVGFHAEVLEALIKAGAELDAKYTTSADVLTKANTAVREALANAGLPCEQVTEDDLEYVGKDSYIQAVKAPAQALMTQLVKLLAAASETEMQKGLEAMEKKMVKHGNSLAKIVAAQEKLRPKDKDALEDALEERRVLFLHRKNTHRTIRSLRTMLLARGSGGEVRHTALQHAVMYWNVPGVKALLGTRVNVDAQDRVSHTALHLATAQLFVQSQKIPCGDPPPGDSPMEVLQELVQAGAEVDLELHEMLNQMNLGGPTSLVFKRSPQFFSELGKSAAQQLYQAVVEGNEVVAKAVLGVEPAVGAADSGELAPLTPEKAKRVHELLTWHHPLEAGSTALHAAVRNSREALVALLVKLMPVLDLCDAAGDTPLHVSIKHNRRDIADSLMQVHLTNYLLPDGEGELGAMELARMQADTVLVAIIEEHGRNRVRQLKRAGPDLANRAVTLDVAEKVLQLAAQCQHLVEAPAPVSEDPTAPWIAPRRKCLAAAEITSAQLVEGFINPVTAKSGCSMVQAMIDDLIPPMLPTGVDLSPLRTYGTLEGSAMKGKAGTVEVFVSHEWSRCFQTQLAAMRQHERFLKGTGAMPQDHQPLYWMDVLAVPPSCAGDVHKTPDSHPDIPLEKCNRLVVVLEPWAAPAAVKRAWCLYEIFYALHLDKEVELVPTAEFLEACRAAVESKSAEEVGKVADALHEWIETVDVQQGATRYPADKAFLLSRIEELLPVDDEEKVESCTQANTLVKAMLFRKLEGPLRAYMCVLERQEEQLRELLEQGVDLNATVTGVLPIVIAVQMRDVEMMDLLVELGARVDSRGFADLQTALHRAVASAAYDCVEALIRLQADLDLQDTNGATPLHLAAVASDLQSVQLLKGAGAKLDLPNKDGLDVRMLAAKVSSDAVAAVFLPPPDPKKVKHMSRLLMGRYPESNEDQIKAVLTAAGVDLPMEGDKIKYQEAMERLAARLTRLAMPRTFLGGDQRPKTAPT</sequence>
<dbReference type="Pfam" id="PF00023">
    <property type="entry name" value="Ank"/>
    <property type="match status" value="1"/>
</dbReference>
<name>A0AAE0L6B1_9CHLO</name>
<accession>A0AAE0L6B1</accession>
<evidence type="ECO:0000256" key="1">
    <source>
        <dbReference type="ARBA" id="ARBA00022737"/>
    </source>
</evidence>
<protein>
    <submittedName>
        <fullName evidence="6">Uncharacterized protein</fullName>
    </submittedName>
</protein>
<dbReference type="Gene3D" id="1.25.40.20">
    <property type="entry name" value="Ankyrin repeat-containing domain"/>
    <property type="match status" value="4"/>
</dbReference>
<dbReference type="InterPro" id="IPR002110">
    <property type="entry name" value="Ankyrin_rpt"/>
</dbReference>
<dbReference type="SUPFAM" id="SSF48403">
    <property type="entry name" value="Ankyrin repeat"/>
    <property type="match status" value="2"/>
</dbReference>
<dbReference type="AlphaFoldDB" id="A0AAE0L6B1"/>
<evidence type="ECO:0000256" key="5">
    <source>
        <dbReference type="SAM" id="MobiDB-lite"/>
    </source>
</evidence>
<evidence type="ECO:0000313" key="6">
    <source>
        <dbReference type="EMBL" id="KAK3273706.1"/>
    </source>
</evidence>
<keyword evidence="7" id="KW-1185">Reference proteome</keyword>
<dbReference type="EMBL" id="LGRX02008314">
    <property type="protein sequence ID" value="KAK3273706.1"/>
    <property type="molecule type" value="Genomic_DNA"/>
</dbReference>
<feature type="region of interest" description="Disordered" evidence="5">
    <location>
        <begin position="1"/>
        <end position="40"/>
    </location>
</feature>
<feature type="compositionally biased region" description="Basic and acidic residues" evidence="5">
    <location>
        <begin position="24"/>
        <end position="40"/>
    </location>
</feature>
<evidence type="ECO:0000313" key="7">
    <source>
        <dbReference type="Proteomes" id="UP001190700"/>
    </source>
</evidence>
<reference evidence="6 7" key="1">
    <citation type="journal article" date="2015" name="Genome Biol. Evol.">
        <title>Comparative Genomics of a Bacterivorous Green Alga Reveals Evolutionary Causalities and Consequences of Phago-Mixotrophic Mode of Nutrition.</title>
        <authorList>
            <person name="Burns J.A."/>
            <person name="Paasch A."/>
            <person name="Narechania A."/>
            <person name="Kim E."/>
        </authorList>
    </citation>
    <scope>NUCLEOTIDE SEQUENCE [LARGE SCALE GENOMIC DNA]</scope>
    <source>
        <strain evidence="6 7">PLY_AMNH</strain>
    </source>
</reference>
<feature type="compositionally biased region" description="Acidic residues" evidence="5">
    <location>
        <begin position="175"/>
        <end position="187"/>
    </location>
</feature>
<dbReference type="PRINTS" id="PR01415">
    <property type="entry name" value="ANKYRIN"/>
</dbReference>
<feature type="repeat" description="ANK" evidence="3">
    <location>
        <begin position="144"/>
        <end position="165"/>
    </location>
</feature>
<comment type="caution">
    <text evidence="6">The sequence shown here is derived from an EMBL/GenBank/DDBJ whole genome shotgun (WGS) entry which is preliminary data.</text>
</comment>
<gene>
    <name evidence="6" type="ORF">CYMTET_18066</name>
</gene>
<feature type="repeat" description="ANK" evidence="3">
    <location>
        <begin position="205"/>
        <end position="237"/>
    </location>
</feature>
<dbReference type="SMART" id="SM00248">
    <property type="entry name" value="ANK"/>
    <property type="match status" value="11"/>
</dbReference>
<feature type="repeat" description="ANK" evidence="3">
    <location>
        <begin position="111"/>
        <end position="143"/>
    </location>
</feature>
<evidence type="ECO:0000256" key="3">
    <source>
        <dbReference type="PROSITE-ProRule" id="PRU00023"/>
    </source>
</evidence>
<feature type="repeat" description="ANK" evidence="3">
    <location>
        <begin position="1024"/>
        <end position="1056"/>
    </location>
</feature>
<dbReference type="PANTHER" id="PTHR24189:SF50">
    <property type="entry name" value="ANKYRIN REPEAT AND SOCS BOX PROTEIN 2"/>
    <property type="match status" value="1"/>
</dbReference>